<dbReference type="Proteomes" id="UP000029453">
    <property type="component" value="Unassembled WGS sequence"/>
</dbReference>
<sequence length="205" mass="22704">MTDILLEESNLESNVRYKANYEKARPDRKRRSGWIVVIDVLIACIAAAALFYVYIGNEDLILKVAVGVLLVAGAAVYAVWRARSRMKRRQDGAAIAKLVLLDEEGESVKEWYIHGKTSLLIGRSSAQSEVDIDLSDSEYASLISKHHAVLNYASGSWYVEDLDSHNGVGIQPAGRNAAERLEEDGPRRIESGDMICIANTRIVVK</sequence>
<evidence type="ECO:0000313" key="3">
    <source>
        <dbReference type="EMBL" id="GAC41172.1"/>
    </source>
</evidence>
<gene>
    <name evidence="3" type="ORF">PPOP_0513</name>
</gene>
<evidence type="ECO:0000313" key="4">
    <source>
        <dbReference type="Proteomes" id="UP000029453"/>
    </source>
</evidence>
<dbReference type="InterPro" id="IPR000253">
    <property type="entry name" value="FHA_dom"/>
</dbReference>
<dbReference type="Gene3D" id="2.60.200.20">
    <property type="match status" value="1"/>
</dbReference>
<keyword evidence="1" id="KW-1133">Transmembrane helix</keyword>
<keyword evidence="1" id="KW-0812">Transmembrane</keyword>
<dbReference type="Pfam" id="PF00498">
    <property type="entry name" value="FHA"/>
    <property type="match status" value="1"/>
</dbReference>
<feature type="transmembrane region" description="Helical" evidence="1">
    <location>
        <begin position="33"/>
        <end position="54"/>
    </location>
</feature>
<dbReference type="SUPFAM" id="SSF49879">
    <property type="entry name" value="SMAD/FHA domain"/>
    <property type="match status" value="1"/>
</dbReference>
<dbReference type="PROSITE" id="PS50006">
    <property type="entry name" value="FHA_DOMAIN"/>
    <property type="match status" value="1"/>
</dbReference>
<accession>M9L7Z5</accession>
<evidence type="ECO:0000256" key="1">
    <source>
        <dbReference type="SAM" id="Phobius"/>
    </source>
</evidence>
<feature type="transmembrane region" description="Helical" evidence="1">
    <location>
        <begin position="60"/>
        <end position="80"/>
    </location>
</feature>
<comment type="caution">
    <text evidence="3">The sequence shown here is derived from an EMBL/GenBank/DDBJ whole genome shotgun (WGS) entry which is preliminary data.</text>
</comment>
<dbReference type="CDD" id="cd00060">
    <property type="entry name" value="FHA"/>
    <property type="match status" value="1"/>
</dbReference>
<evidence type="ECO:0000259" key="2">
    <source>
        <dbReference type="PROSITE" id="PS50006"/>
    </source>
</evidence>
<feature type="domain" description="FHA" evidence="2">
    <location>
        <begin position="119"/>
        <end position="171"/>
    </location>
</feature>
<dbReference type="EMBL" id="BALG01000023">
    <property type="protein sequence ID" value="GAC41172.1"/>
    <property type="molecule type" value="Genomic_DNA"/>
</dbReference>
<proteinExistence type="predicted"/>
<organism evidence="3 4">
    <name type="scientific">Paenibacillus popilliae ATCC 14706</name>
    <dbReference type="NCBI Taxonomy" id="1212764"/>
    <lineage>
        <taxon>Bacteria</taxon>
        <taxon>Bacillati</taxon>
        <taxon>Bacillota</taxon>
        <taxon>Bacilli</taxon>
        <taxon>Bacillales</taxon>
        <taxon>Paenibacillaceae</taxon>
        <taxon>Paenibacillus</taxon>
    </lineage>
</organism>
<keyword evidence="1" id="KW-0472">Membrane</keyword>
<reference evidence="3 4" key="1">
    <citation type="submission" date="2012-10" db="EMBL/GenBank/DDBJ databases">
        <title>Draft Genome Sequence of Paenibacillus popilliae ATCC 14706T.</title>
        <authorList>
            <person name="Iiyama K."/>
            <person name="Mori K."/>
            <person name="Mon H."/>
            <person name="Chieda Y."/>
            <person name="Lee J.M."/>
            <person name="Kusakabe T."/>
            <person name="Tashiro K."/>
            <person name="Asano S."/>
            <person name="Yasunaga-Aoki C."/>
            <person name="Shimizu S."/>
        </authorList>
    </citation>
    <scope>NUCLEOTIDE SEQUENCE [LARGE SCALE GENOMIC DNA]</scope>
    <source>
        <strain evidence="3 4">ATCC 14706</strain>
    </source>
</reference>
<dbReference type="InterPro" id="IPR008984">
    <property type="entry name" value="SMAD_FHA_dom_sf"/>
</dbReference>
<keyword evidence="4" id="KW-1185">Reference proteome</keyword>
<dbReference type="AlphaFoldDB" id="M9L7Z5"/>
<name>M9L7Z5_PAEPP</name>
<dbReference type="RefSeq" id="WP_006284461.1">
    <property type="nucleotide sequence ID" value="NZ_BALG01000023.1"/>
</dbReference>
<protein>
    <submittedName>
        <fullName evidence="3">FOG: FHA domain</fullName>
    </submittedName>
</protein>